<evidence type="ECO:0008006" key="4">
    <source>
        <dbReference type="Google" id="ProtNLM"/>
    </source>
</evidence>
<protein>
    <recommendedName>
        <fullName evidence="4">DUF4378 domain-containing protein</fullName>
    </recommendedName>
</protein>
<organism evidence="2 3">
    <name type="scientific">Abeliophyllum distichum</name>
    <dbReference type="NCBI Taxonomy" id="126358"/>
    <lineage>
        <taxon>Eukaryota</taxon>
        <taxon>Viridiplantae</taxon>
        <taxon>Streptophyta</taxon>
        <taxon>Embryophyta</taxon>
        <taxon>Tracheophyta</taxon>
        <taxon>Spermatophyta</taxon>
        <taxon>Magnoliopsida</taxon>
        <taxon>eudicotyledons</taxon>
        <taxon>Gunneridae</taxon>
        <taxon>Pentapetalae</taxon>
        <taxon>asterids</taxon>
        <taxon>lamiids</taxon>
        <taxon>Lamiales</taxon>
        <taxon>Oleaceae</taxon>
        <taxon>Forsythieae</taxon>
        <taxon>Abeliophyllum</taxon>
    </lineage>
</organism>
<gene>
    <name evidence="2" type="ORF">Adt_31935</name>
</gene>
<dbReference type="PANTHER" id="PTHR33623:SF5">
    <property type="entry name" value="HISTONE-LYSINE N-METHYLTRANSFERASE SETD1B-LIKE PROTEIN"/>
    <property type="match status" value="1"/>
</dbReference>
<feature type="region of interest" description="Disordered" evidence="1">
    <location>
        <begin position="239"/>
        <end position="305"/>
    </location>
</feature>
<name>A0ABD1RJ77_9LAMI</name>
<dbReference type="Proteomes" id="UP001604336">
    <property type="component" value="Unassembled WGS sequence"/>
</dbReference>
<comment type="caution">
    <text evidence="2">The sequence shown here is derived from an EMBL/GenBank/DDBJ whole genome shotgun (WGS) entry which is preliminary data.</text>
</comment>
<evidence type="ECO:0000256" key="1">
    <source>
        <dbReference type="SAM" id="MobiDB-lite"/>
    </source>
</evidence>
<feature type="compositionally biased region" description="Basic and acidic residues" evidence="1">
    <location>
        <begin position="296"/>
        <end position="305"/>
    </location>
</feature>
<evidence type="ECO:0000313" key="2">
    <source>
        <dbReference type="EMBL" id="KAL2487179.1"/>
    </source>
</evidence>
<dbReference type="PANTHER" id="PTHR33623">
    <property type="entry name" value="OS04G0572500 PROTEIN"/>
    <property type="match status" value="1"/>
</dbReference>
<dbReference type="AlphaFoldDB" id="A0ABD1RJ77"/>
<keyword evidence="3" id="KW-1185">Reference proteome</keyword>
<proteinExistence type="predicted"/>
<accession>A0ABD1RJ77</accession>
<dbReference type="EMBL" id="JBFOLK010000009">
    <property type="protein sequence ID" value="KAL2487179.1"/>
    <property type="molecule type" value="Genomic_DNA"/>
</dbReference>
<evidence type="ECO:0000313" key="3">
    <source>
        <dbReference type="Proteomes" id="UP001604336"/>
    </source>
</evidence>
<reference evidence="3" key="1">
    <citation type="submission" date="2024-07" db="EMBL/GenBank/DDBJ databases">
        <title>Two chromosome-level genome assemblies of Korean endemic species Abeliophyllum distichum and Forsythia ovata (Oleaceae).</title>
        <authorList>
            <person name="Jang H."/>
        </authorList>
    </citation>
    <scope>NUCLEOTIDE SEQUENCE [LARGE SCALE GENOMIC DNA]</scope>
</reference>
<feature type="compositionally biased region" description="Polar residues" evidence="1">
    <location>
        <begin position="241"/>
        <end position="258"/>
    </location>
</feature>
<sequence length="483" mass="55132">MAHKQLLHELLKEEQKPFHLKTYIADRRSQLRNTSQIKKRKPIIHSSPTNLKRSSLCKNACLFSFQNSPDFTKSPFLDFQSPGKSQCKSPNRAVFLHIPARTAALLVEAAMRIQTKQSKNKTQIKNVGFGLFGSIFKRLKDCTKNKRRMLSVGDNEVKFSKKIDEKLDVDIRISCSCDTNRLSSAGWSTSNEEKSTDLETSTSRCSDEIEYVAKGRANINGDFASCEKRFCSSPFRFSLRKSPSSSGIQTSDFSSPAASPSRHRKGEKANCGTKSSEEVRGEEEEHCSPVSVLDPPFEKDDGLESVDVDKDGYDLECSYANVQRAKYQLLHRLHRFEKLAELDPIELERKLLEGSDDDDRQDREKCKDDELFAMYREHSVDTFAPKDFSKSSLQKTRKIYTDMKRLVSDLIIEQKNEMNCLNNSEVVFDTVDMMIELAFKRELDGWTKFREQEEETAAEIEVGIFGLLVEELSGELFYSTGCR</sequence>